<dbReference type="AlphaFoldDB" id="A0A9P5XHB8"/>
<feature type="compositionally biased region" description="Low complexity" evidence="1">
    <location>
        <begin position="63"/>
        <end position="83"/>
    </location>
</feature>
<name>A0A9P5XHB8_9AGAR</name>
<gene>
    <name evidence="2" type="ORF">P691DRAFT_773716</name>
</gene>
<feature type="region of interest" description="Disordered" evidence="1">
    <location>
        <begin position="1"/>
        <end position="95"/>
    </location>
</feature>
<proteinExistence type="predicted"/>
<keyword evidence="3" id="KW-1185">Reference proteome</keyword>
<sequence>MGEMKLTEEEYEQHVKHEILKKKQRSTATKRVPEVKEEEATSCGEEGRGEIGQPDSDDDDHANSPVPSSSKPAAPASAPTPASVYPTRSIRVTRQRRIINQPCPEVVIGRRRMQPKSSPLSPVSVSAPAGLRQMGNPNNGTLLLPSSPSIKVDDCYTGMEVTTPQSHHDSFIPIAVRSPRSGLLKIDTHRRKIAHPTKPNVYAGRTLPHSDGGERPVSYPKDSMVAETRTDSERCRTPDETEKEVPMEVKLNSPPYGLPTIVTRTIEMTRDDEERGGPRRFF</sequence>
<evidence type="ECO:0000313" key="2">
    <source>
        <dbReference type="EMBL" id="KAF9450720.1"/>
    </source>
</evidence>
<feature type="compositionally biased region" description="Basic and acidic residues" evidence="1">
    <location>
        <begin position="31"/>
        <end position="49"/>
    </location>
</feature>
<organism evidence="2 3">
    <name type="scientific">Macrolepiota fuliginosa MF-IS2</name>
    <dbReference type="NCBI Taxonomy" id="1400762"/>
    <lineage>
        <taxon>Eukaryota</taxon>
        <taxon>Fungi</taxon>
        <taxon>Dikarya</taxon>
        <taxon>Basidiomycota</taxon>
        <taxon>Agaricomycotina</taxon>
        <taxon>Agaricomycetes</taxon>
        <taxon>Agaricomycetidae</taxon>
        <taxon>Agaricales</taxon>
        <taxon>Agaricineae</taxon>
        <taxon>Agaricaceae</taxon>
        <taxon>Macrolepiota</taxon>
    </lineage>
</organism>
<feature type="compositionally biased region" description="Basic and acidic residues" evidence="1">
    <location>
        <begin position="228"/>
        <end position="247"/>
    </location>
</feature>
<evidence type="ECO:0000313" key="3">
    <source>
        <dbReference type="Proteomes" id="UP000807342"/>
    </source>
</evidence>
<comment type="caution">
    <text evidence="2">The sequence shown here is derived from an EMBL/GenBank/DDBJ whole genome shotgun (WGS) entry which is preliminary data.</text>
</comment>
<accession>A0A9P5XHB8</accession>
<feature type="compositionally biased region" description="Basic and acidic residues" evidence="1">
    <location>
        <begin position="1"/>
        <end position="18"/>
    </location>
</feature>
<dbReference type="EMBL" id="MU151099">
    <property type="protein sequence ID" value="KAF9450720.1"/>
    <property type="molecule type" value="Genomic_DNA"/>
</dbReference>
<reference evidence="2" key="1">
    <citation type="submission" date="2020-11" db="EMBL/GenBank/DDBJ databases">
        <authorList>
            <consortium name="DOE Joint Genome Institute"/>
            <person name="Ahrendt S."/>
            <person name="Riley R."/>
            <person name="Andreopoulos W."/>
            <person name="Labutti K."/>
            <person name="Pangilinan J."/>
            <person name="Ruiz-Duenas F.J."/>
            <person name="Barrasa J.M."/>
            <person name="Sanchez-Garcia M."/>
            <person name="Camarero S."/>
            <person name="Miyauchi S."/>
            <person name="Serrano A."/>
            <person name="Linde D."/>
            <person name="Babiker R."/>
            <person name="Drula E."/>
            <person name="Ayuso-Fernandez I."/>
            <person name="Pacheco R."/>
            <person name="Padilla G."/>
            <person name="Ferreira P."/>
            <person name="Barriuso J."/>
            <person name="Kellner H."/>
            <person name="Castanera R."/>
            <person name="Alfaro M."/>
            <person name="Ramirez L."/>
            <person name="Pisabarro A.G."/>
            <person name="Kuo A."/>
            <person name="Tritt A."/>
            <person name="Lipzen A."/>
            <person name="He G."/>
            <person name="Yan M."/>
            <person name="Ng V."/>
            <person name="Cullen D."/>
            <person name="Martin F."/>
            <person name="Rosso M.-N."/>
            <person name="Henrissat B."/>
            <person name="Hibbett D."/>
            <person name="Martinez A.T."/>
            <person name="Grigoriev I.V."/>
        </authorList>
    </citation>
    <scope>NUCLEOTIDE SEQUENCE</scope>
    <source>
        <strain evidence="2">MF-IS2</strain>
    </source>
</reference>
<protein>
    <submittedName>
        <fullName evidence="2">Uncharacterized protein</fullName>
    </submittedName>
</protein>
<feature type="region of interest" description="Disordered" evidence="1">
    <location>
        <begin position="199"/>
        <end position="282"/>
    </location>
</feature>
<evidence type="ECO:0000256" key="1">
    <source>
        <dbReference type="SAM" id="MobiDB-lite"/>
    </source>
</evidence>
<feature type="compositionally biased region" description="Basic and acidic residues" evidence="1">
    <location>
        <begin position="267"/>
        <end position="282"/>
    </location>
</feature>
<dbReference type="Proteomes" id="UP000807342">
    <property type="component" value="Unassembled WGS sequence"/>
</dbReference>